<dbReference type="SUPFAM" id="SSF52972">
    <property type="entry name" value="ITPase-like"/>
    <property type="match status" value="1"/>
</dbReference>
<keyword evidence="2" id="KW-1185">Reference proteome</keyword>
<dbReference type="InterPro" id="IPR010980">
    <property type="entry name" value="Cyt_c/b562"/>
</dbReference>
<dbReference type="Proteomes" id="UP001642464">
    <property type="component" value="Unassembled WGS sequence"/>
</dbReference>
<dbReference type="Pfam" id="PF01725">
    <property type="entry name" value="Ham1p_like"/>
    <property type="match status" value="1"/>
</dbReference>
<reference evidence="1 2" key="1">
    <citation type="submission" date="2024-02" db="EMBL/GenBank/DDBJ databases">
        <authorList>
            <person name="Chen Y."/>
            <person name="Shah S."/>
            <person name="Dougan E. K."/>
            <person name="Thang M."/>
            <person name="Chan C."/>
        </authorList>
    </citation>
    <scope>NUCLEOTIDE SEQUENCE [LARGE SCALE GENOMIC DNA]</scope>
</reference>
<proteinExistence type="predicted"/>
<dbReference type="EMBL" id="CAXAMM010031058">
    <property type="protein sequence ID" value="CAK9067428.1"/>
    <property type="molecule type" value="Genomic_DNA"/>
</dbReference>
<name>A0ABP0NVQ4_9DINO</name>
<evidence type="ECO:0000313" key="2">
    <source>
        <dbReference type="Proteomes" id="UP001642464"/>
    </source>
</evidence>
<dbReference type="SUPFAM" id="SSF47175">
    <property type="entry name" value="Cytochromes"/>
    <property type="match status" value="1"/>
</dbReference>
<sequence length="161" mass="18681">ARGANGFGYDPYFEIIEYHQTFGELSTLVKQTLSHREKPQAQRIPSEANPRRTETIRPYMHAKLYHSQMVLQGLVTKDYGSIEEGAEALRRTSLEAPWPDDDDSINRELYDHFKLEFLRLSTRLAEQARQENLDGAAFTYQNMTANCMACHHYLSEYESDE</sequence>
<dbReference type="InterPro" id="IPR029001">
    <property type="entry name" value="ITPase-like_fam"/>
</dbReference>
<gene>
    <name evidence="1" type="ORF">SCF082_LOCUS34133</name>
</gene>
<feature type="non-terminal residue" evidence="1">
    <location>
        <position position="1"/>
    </location>
</feature>
<protein>
    <submittedName>
        <fullName evidence="1">DITP/XTP pyrophosphatase (Non-canonical purine NTP pyrophosphatase) (Non-standard purine NTP pyrophosphatase) (Nucleoside-triphosphate diphosphatase) (Nucleoside-triphosphate pyrophosphatase) (NTPase)</fullName>
    </submittedName>
</protein>
<dbReference type="Gene3D" id="3.90.950.10">
    <property type="match status" value="1"/>
</dbReference>
<evidence type="ECO:0000313" key="1">
    <source>
        <dbReference type="EMBL" id="CAK9067428.1"/>
    </source>
</evidence>
<dbReference type="InterPro" id="IPR002637">
    <property type="entry name" value="RdgB/HAM1"/>
</dbReference>
<organism evidence="1 2">
    <name type="scientific">Durusdinium trenchii</name>
    <dbReference type="NCBI Taxonomy" id="1381693"/>
    <lineage>
        <taxon>Eukaryota</taxon>
        <taxon>Sar</taxon>
        <taxon>Alveolata</taxon>
        <taxon>Dinophyceae</taxon>
        <taxon>Suessiales</taxon>
        <taxon>Symbiodiniaceae</taxon>
        <taxon>Durusdinium</taxon>
    </lineage>
</organism>
<comment type="caution">
    <text evidence="1">The sequence shown here is derived from an EMBL/GenBank/DDBJ whole genome shotgun (WGS) entry which is preliminary data.</text>
</comment>
<accession>A0ABP0NVQ4</accession>